<keyword evidence="2" id="KW-1185">Reference proteome</keyword>
<name>A0A3N6M8S0_NATCH</name>
<evidence type="ECO:0000313" key="1">
    <source>
        <dbReference type="EMBL" id="RQG91781.1"/>
    </source>
</evidence>
<gene>
    <name evidence="1" type="ORF">EA473_18435</name>
</gene>
<reference evidence="1 2" key="1">
    <citation type="submission" date="2018-10" db="EMBL/GenBank/DDBJ databases">
        <title>Natrarchaeobius chitinivorans gen. nov., sp. nov., and Natrarchaeobius haloalkaliphilus sp. nov., alkaliphilic, chitin-utilizing haloarchaea from hypersaline alkaline lakes.</title>
        <authorList>
            <person name="Sorokin D.Y."/>
            <person name="Elcheninov A.G."/>
            <person name="Kostrikina N.A."/>
            <person name="Bale N.J."/>
            <person name="Sinninghe Damste J.S."/>
            <person name="Khijniak T.V."/>
            <person name="Kublanov I.V."/>
            <person name="Toshchakov S.V."/>
        </authorList>
    </citation>
    <scope>NUCLEOTIDE SEQUENCE [LARGE SCALE GENOMIC DNA]</scope>
    <source>
        <strain evidence="1 2">AArcht4T</strain>
    </source>
</reference>
<dbReference type="AlphaFoldDB" id="A0A3N6M8S0"/>
<dbReference type="Proteomes" id="UP000282323">
    <property type="component" value="Unassembled WGS sequence"/>
</dbReference>
<protein>
    <submittedName>
        <fullName evidence="1">Uncharacterized protein</fullName>
    </submittedName>
</protein>
<sequence length="61" mass="7059">MKYCLHCDWYTSEIDGTDQDDQSRKAVNHFVDTGHSIDTVDTSSVPWNDLQQQLLMKEIKA</sequence>
<proteinExistence type="predicted"/>
<accession>A0A3N6M8S0</accession>
<evidence type="ECO:0000313" key="2">
    <source>
        <dbReference type="Proteomes" id="UP000282323"/>
    </source>
</evidence>
<comment type="caution">
    <text evidence="1">The sequence shown here is derived from an EMBL/GenBank/DDBJ whole genome shotgun (WGS) entry which is preliminary data.</text>
</comment>
<organism evidence="1 2">
    <name type="scientific">Natrarchaeobius chitinivorans</name>
    <dbReference type="NCBI Taxonomy" id="1679083"/>
    <lineage>
        <taxon>Archaea</taxon>
        <taxon>Methanobacteriati</taxon>
        <taxon>Methanobacteriota</taxon>
        <taxon>Stenosarchaea group</taxon>
        <taxon>Halobacteria</taxon>
        <taxon>Halobacteriales</taxon>
        <taxon>Natrialbaceae</taxon>
        <taxon>Natrarchaeobius</taxon>
    </lineage>
</organism>
<dbReference type="EMBL" id="REGA01000020">
    <property type="protein sequence ID" value="RQG91781.1"/>
    <property type="molecule type" value="Genomic_DNA"/>
</dbReference>